<dbReference type="InterPro" id="IPR007813">
    <property type="entry name" value="PilN"/>
</dbReference>
<dbReference type="AlphaFoldDB" id="A0A0B3Y1G3"/>
<dbReference type="OrthoDB" id="6876592at2"/>
<comment type="caution">
    <text evidence="3">The sequence shown here is derived from an EMBL/GenBank/DDBJ whole genome shotgun (WGS) entry which is preliminary data.</text>
</comment>
<reference evidence="3 4" key="1">
    <citation type="submission" date="2014-12" db="EMBL/GenBank/DDBJ databases">
        <title>Genome sequencing of Alteromonas marina AD001.</title>
        <authorList>
            <person name="Adrian T.G.S."/>
            <person name="Chan K.G."/>
        </authorList>
    </citation>
    <scope>NUCLEOTIDE SEQUENCE [LARGE SCALE GENOMIC DNA]</scope>
    <source>
        <strain evidence="3 4">AD001</strain>
    </source>
</reference>
<evidence type="ECO:0000313" key="3">
    <source>
        <dbReference type="EMBL" id="KHT55810.1"/>
    </source>
</evidence>
<feature type="coiled-coil region" evidence="1">
    <location>
        <begin position="60"/>
        <end position="100"/>
    </location>
</feature>
<dbReference type="Proteomes" id="UP000031197">
    <property type="component" value="Unassembled WGS sequence"/>
</dbReference>
<proteinExistence type="predicted"/>
<feature type="transmembrane region" description="Helical" evidence="2">
    <location>
        <begin position="21"/>
        <end position="46"/>
    </location>
</feature>
<dbReference type="Pfam" id="PF05137">
    <property type="entry name" value="PilN"/>
    <property type="match status" value="1"/>
</dbReference>
<name>A0A0B3Y1G3_9ALTE</name>
<organism evidence="3 4">
    <name type="scientific">Alteromonas marina</name>
    <dbReference type="NCBI Taxonomy" id="203795"/>
    <lineage>
        <taxon>Bacteria</taxon>
        <taxon>Pseudomonadati</taxon>
        <taxon>Pseudomonadota</taxon>
        <taxon>Gammaproteobacteria</taxon>
        <taxon>Alteromonadales</taxon>
        <taxon>Alteromonadaceae</taxon>
        <taxon>Alteromonas/Salinimonas group</taxon>
        <taxon>Alteromonas</taxon>
    </lineage>
</organism>
<dbReference type="EMBL" id="JWLW01000006">
    <property type="protein sequence ID" value="KHT55810.1"/>
    <property type="molecule type" value="Genomic_DNA"/>
</dbReference>
<keyword evidence="2" id="KW-1133">Transmembrane helix</keyword>
<protein>
    <submittedName>
        <fullName evidence="3">Agglutinin biogenesis protein MshI</fullName>
    </submittedName>
</protein>
<keyword evidence="1" id="KW-0175">Coiled coil</keyword>
<keyword evidence="4" id="KW-1185">Reference proteome</keyword>
<keyword evidence="2" id="KW-0812">Transmembrane</keyword>
<evidence type="ECO:0000313" key="4">
    <source>
        <dbReference type="Proteomes" id="UP000031197"/>
    </source>
</evidence>
<evidence type="ECO:0000256" key="2">
    <source>
        <dbReference type="SAM" id="Phobius"/>
    </source>
</evidence>
<evidence type="ECO:0000256" key="1">
    <source>
        <dbReference type="SAM" id="Coils"/>
    </source>
</evidence>
<dbReference type="RefSeq" id="WP_039217359.1">
    <property type="nucleotide sequence ID" value="NZ_JWLW01000006.1"/>
</dbReference>
<gene>
    <name evidence="3" type="ORF">RJ41_04165</name>
</gene>
<sequence length="208" mass="23515">MKRSINLYHPSLKPKKERLPLSKVLWVNGLAFGVMLITVVALNVLLTSKQEKIQQQTALTTQINNEIKALNNALEKKRDTKTLQQQLEQVNAKIQNRKQLLAYLESGELSFDATKYGEVMDDLADYHNQNLWLTSINIDTQKIRLSGQTIAPSSIPVWLKKLQQSPFFQGKSFSSVKFDEVDGDESVKQFLLSTDFEGEADESVSTAL</sequence>
<keyword evidence="2" id="KW-0472">Membrane</keyword>
<accession>A0A0B3Y1G3</accession>